<evidence type="ECO:0000313" key="3">
    <source>
        <dbReference type="Proteomes" id="UP000010959"/>
    </source>
</evidence>
<dbReference type="InterPro" id="IPR037883">
    <property type="entry name" value="Knr4/Smi1-like_sf"/>
</dbReference>
<name>L7CJ12_RHOBT</name>
<comment type="caution">
    <text evidence="2">The sequence shown here is derived from an EMBL/GenBank/DDBJ whole genome shotgun (WGS) entry which is preliminary data.</text>
</comment>
<accession>L7CJ12</accession>
<dbReference type="SUPFAM" id="SSF160631">
    <property type="entry name" value="SMI1/KNR4-like"/>
    <property type="match status" value="1"/>
</dbReference>
<feature type="domain" description="Knr4/Smi1-like" evidence="1">
    <location>
        <begin position="25"/>
        <end position="152"/>
    </location>
</feature>
<dbReference type="SMART" id="SM00860">
    <property type="entry name" value="SMI1_KNR4"/>
    <property type="match status" value="1"/>
</dbReference>
<dbReference type="AlphaFoldDB" id="L7CJ12"/>
<dbReference type="Proteomes" id="UP000010959">
    <property type="component" value="Unassembled WGS sequence"/>
</dbReference>
<dbReference type="RefSeq" id="WP_007337865.1">
    <property type="nucleotide sequence ID" value="NZ_AMWG01000075.1"/>
</dbReference>
<dbReference type="Gene3D" id="3.40.1580.10">
    <property type="entry name" value="SMI1/KNR4-like"/>
    <property type="match status" value="1"/>
</dbReference>
<sequence>MASYQQLDDWLVANRPDYHRLLQPPATHSELAAAATVYCCTLPEEFAELYRWHNGQQSGDFTELLLNLTFMTLRESMATHTMFTDMAPSEGWPSEHWQPAWLPFLDNGGGDHLCYVVRDGHGFTRGQVIWFDHEGGEPHEVVHESLLDFRRDLYDRMLNDRLEIPG</sequence>
<dbReference type="InterPro" id="IPR018958">
    <property type="entry name" value="Knr4/Smi1-like_dom"/>
</dbReference>
<evidence type="ECO:0000259" key="1">
    <source>
        <dbReference type="SMART" id="SM00860"/>
    </source>
</evidence>
<evidence type="ECO:0000313" key="2">
    <source>
        <dbReference type="EMBL" id="ELP33051.1"/>
    </source>
</evidence>
<protein>
    <submittedName>
        <fullName evidence="2">MoeA domain protein, domain I and II</fullName>
    </submittedName>
</protein>
<reference evidence="2 3" key="1">
    <citation type="journal article" date="2013" name="Mar. Genomics">
        <title>Expression of sulfatases in Rhodopirellula baltica and the diversity of sulfatases in the genus Rhodopirellula.</title>
        <authorList>
            <person name="Wegner C.E."/>
            <person name="Richter-Heitmann T."/>
            <person name="Klindworth A."/>
            <person name="Klockow C."/>
            <person name="Richter M."/>
            <person name="Achstetter T."/>
            <person name="Glockner F.O."/>
            <person name="Harder J."/>
        </authorList>
    </citation>
    <scope>NUCLEOTIDE SEQUENCE [LARGE SCALE GENOMIC DNA]</scope>
    <source>
        <strain evidence="2 3">SWK14</strain>
    </source>
</reference>
<organism evidence="2 3">
    <name type="scientific">Rhodopirellula baltica SWK14</name>
    <dbReference type="NCBI Taxonomy" id="993516"/>
    <lineage>
        <taxon>Bacteria</taxon>
        <taxon>Pseudomonadati</taxon>
        <taxon>Planctomycetota</taxon>
        <taxon>Planctomycetia</taxon>
        <taxon>Pirellulales</taxon>
        <taxon>Pirellulaceae</taxon>
        <taxon>Rhodopirellula</taxon>
    </lineage>
</organism>
<proteinExistence type="predicted"/>
<gene>
    <name evidence="2" type="ORF">RBSWK_02897</name>
</gene>
<dbReference type="Pfam" id="PF09346">
    <property type="entry name" value="SMI1_KNR4"/>
    <property type="match status" value="1"/>
</dbReference>
<dbReference type="PATRIC" id="fig|993516.3.peg.3080"/>
<dbReference type="EMBL" id="AMWG01000075">
    <property type="protein sequence ID" value="ELP33051.1"/>
    <property type="molecule type" value="Genomic_DNA"/>
</dbReference>